<evidence type="ECO:0000256" key="2">
    <source>
        <dbReference type="ARBA" id="ARBA00005592"/>
    </source>
</evidence>
<dbReference type="AlphaFoldDB" id="A0AAW2T0E8"/>
<accession>A0AAW2T0E8</accession>
<comment type="subcellular location">
    <subcellularLocation>
        <location evidence="1">Secreted</location>
    </subcellularLocation>
</comment>
<dbReference type="SUPFAM" id="SSF50685">
    <property type="entry name" value="Barwin-like endoglucanases"/>
    <property type="match status" value="1"/>
</dbReference>
<name>A0AAW2T0E8_9LAMI</name>
<keyword evidence="3" id="KW-0964">Secreted</keyword>
<comment type="caution">
    <text evidence="6">The sequence shown here is derived from an EMBL/GenBank/DDBJ whole genome shotgun (WGS) entry which is preliminary data.</text>
</comment>
<dbReference type="Pfam" id="PF24300">
    <property type="entry name" value="KWL1"/>
    <property type="match status" value="2"/>
</dbReference>
<reference evidence="6" key="2">
    <citation type="journal article" date="2024" name="Plant">
        <title>Genomic evolution and insights into agronomic trait innovations of Sesamum species.</title>
        <authorList>
            <person name="Miao H."/>
            <person name="Wang L."/>
            <person name="Qu L."/>
            <person name="Liu H."/>
            <person name="Sun Y."/>
            <person name="Le M."/>
            <person name="Wang Q."/>
            <person name="Wei S."/>
            <person name="Zheng Y."/>
            <person name="Lin W."/>
            <person name="Duan Y."/>
            <person name="Cao H."/>
            <person name="Xiong S."/>
            <person name="Wang X."/>
            <person name="Wei L."/>
            <person name="Li C."/>
            <person name="Ma Q."/>
            <person name="Ju M."/>
            <person name="Zhao R."/>
            <person name="Li G."/>
            <person name="Mu C."/>
            <person name="Tian Q."/>
            <person name="Mei H."/>
            <person name="Zhang T."/>
            <person name="Gao T."/>
            <person name="Zhang H."/>
        </authorList>
    </citation>
    <scope>NUCLEOTIDE SEQUENCE</scope>
    <source>
        <strain evidence="6">KEN8</strain>
    </source>
</reference>
<proteinExistence type="inferred from homology"/>
<organism evidence="6">
    <name type="scientific">Sesamum calycinum</name>
    <dbReference type="NCBI Taxonomy" id="2727403"/>
    <lineage>
        <taxon>Eukaryota</taxon>
        <taxon>Viridiplantae</taxon>
        <taxon>Streptophyta</taxon>
        <taxon>Embryophyta</taxon>
        <taxon>Tracheophyta</taxon>
        <taxon>Spermatophyta</taxon>
        <taxon>Magnoliopsida</taxon>
        <taxon>eudicotyledons</taxon>
        <taxon>Gunneridae</taxon>
        <taxon>Pentapetalae</taxon>
        <taxon>asterids</taxon>
        <taxon>lamiids</taxon>
        <taxon>Lamiales</taxon>
        <taxon>Pedaliaceae</taxon>
        <taxon>Sesamum</taxon>
    </lineage>
</organism>
<keyword evidence="4" id="KW-0732">Signal</keyword>
<sequence>MTLNLKVDAKSCKPSGKIKGKKPPKDQCNQENDSDCCEEGKYYDIYKCSPKVTAHTKAVLTINSFEKRRRWCFKNITIYGNGKNVNAMVVDECDSTKGCDADHDYQPPCDNNIVDGSKAVWEALGVPKNDRGLMDIHWTDA</sequence>
<dbReference type="CDD" id="cd22270">
    <property type="entry name" value="DPBB_kiwellin-like"/>
    <property type="match status" value="1"/>
</dbReference>
<reference evidence="6" key="1">
    <citation type="submission" date="2020-06" db="EMBL/GenBank/DDBJ databases">
        <authorList>
            <person name="Li T."/>
            <person name="Hu X."/>
            <person name="Zhang T."/>
            <person name="Song X."/>
            <person name="Zhang H."/>
            <person name="Dai N."/>
            <person name="Sheng W."/>
            <person name="Hou X."/>
            <person name="Wei L."/>
        </authorList>
    </citation>
    <scope>NUCLEOTIDE SEQUENCE</scope>
    <source>
        <strain evidence="6">KEN8</strain>
        <tissue evidence="6">Leaf</tissue>
    </source>
</reference>
<protein>
    <submittedName>
        <fullName evidence="6">Kiwellin-1</fullName>
    </submittedName>
</protein>
<dbReference type="PANTHER" id="PTHR33191">
    <property type="entry name" value="RIPENING-RELATED PROTEIN 2-RELATED"/>
    <property type="match status" value="1"/>
</dbReference>
<dbReference type="Gene3D" id="2.40.40.10">
    <property type="entry name" value="RlpA-like domain"/>
    <property type="match status" value="1"/>
</dbReference>
<evidence type="ECO:0000256" key="1">
    <source>
        <dbReference type="ARBA" id="ARBA00004613"/>
    </source>
</evidence>
<dbReference type="PANTHER" id="PTHR33191:SF74">
    <property type="entry name" value="RIPENING RELATED PROTEIN FAMILY"/>
    <property type="match status" value="1"/>
</dbReference>
<evidence type="ECO:0000256" key="5">
    <source>
        <dbReference type="SAM" id="MobiDB-lite"/>
    </source>
</evidence>
<dbReference type="EMBL" id="JACGWM010000001">
    <property type="protein sequence ID" value="KAL0397894.1"/>
    <property type="molecule type" value="Genomic_DNA"/>
</dbReference>
<dbReference type="InterPro" id="IPR036908">
    <property type="entry name" value="RlpA-like_sf"/>
</dbReference>
<gene>
    <name evidence="6" type="ORF">Scaly_0237800</name>
</gene>
<evidence type="ECO:0000256" key="3">
    <source>
        <dbReference type="ARBA" id="ARBA00022525"/>
    </source>
</evidence>
<evidence type="ECO:0000313" key="6">
    <source>
        <dbReference type="EMBL" id="KAL0397894.1"/>
    </source>
</evidence>
<dbReference type="GO" id="GO:0005576">
    <property type="term" value="C:extracellular region"/>
    <property type="evidence" value="ECO:0007669"/>
    <property type="project" value="UniProtKB-SubCell"/>
</dbReference>
<feature type="region of interest" description="Disordered" evidence="5">
    <location>
        <begin position="1"/>
        <end position="26"/>
    </location>
</feature>
<dbReference type="InterPro" id="IPR039271">
    <property type="entry name" value="Kiwellin-like"/>
</dbReference>
<comment type="similarity">
    <text evidence="2">Belongs to the kiwellin family.</text>
</comment>
<evidence type="ECO:0000256" key="4">
    <source>
        <dbReference type="ARBA" id="ARBA00022729"/>
    </source>
</evidence>